<dbReference type="GO" id="GO:0042765">
    <property type="term" value="C:GPI-anchor transamidase complex"/>
    <property type="evidence" value="ECO:0007669"/>
    <property type="project" value="InterPro"/>
</dbReference>
<dbReference type="Proteomes" id="UP000261380">
    <property type="component" value="Unplaced"/>
</dbReference>
<dbReference type="GeneTree" id="ENSGT00390000018558"/>
<evidence type="ECO:0000313" key="2">
    <source>
        <dbReference type="Ensembl" id="ENSXCOP00000005525.1"/>
    </source>
</evidence>
<keyword evidence="3" id="KW-1185">Reference proteome</keyword>
<dbReference type="PANTHER" id="PTHR12959">
    <property type="entry name" value="GPI TRANSAMIDASE COMPONENT PIG-T-RELATED"/>
    <property type="match status" value="1"/>
</dbReference>
<dbReference type="Pfam" id="PF04113">
    <property type="entry name" value="Gpi16"/>
    <property type="match status" value="2"/>
</dbReference>
<reference evidence="2" key="2">
    <citation type="submission" date="2025-09" db="UniProtKB">
        <authorList>
            <consortium name="Ensembl"/>
        </authorList>
    </citation>
    <scope>IDENTIFICATION</scope>
</reference>
<dbReference type="AlphaFoldDB" id="A0A3B5L545"/>
<dbReference type="PANTHER" id="PTHR12959:SF11">
    <property type="entry name" value="GPI TRANSAMIDASE COMPONENT PIG-T"/>
    <property type="match status" value="1"/>
</dbReference>
<evidence type="ECO:0000256" key="1">
    <source>
        <dbReference type="SAM" id="MobiDB-lite"/>
    </source>
</evidence>
<sequence length="600" mass="68021">MVISEEPTPGNEQHASVVDNPQTPAETVKQPTEERRWEATQVDETVPDDAAAIKPDLPVPDSVLTPTPPLKDEFQEELVVRPLHSGDIYASFQFRTVWETDFTRGMSHYRLFPKSLGQVISKFSVRELHISFTQGYWRTMQWGQPYLPSPPGAELWVWFQDTVTDVDATWKELTNVLSGIFCASLNFIDSTNTVQPSASFKPLGIANGTDHRFLRYATLPREIVCTENLTPWKKLLPVCSDSLCADLVYNRLFFPPSVNFSTAVSIPRLCTYGRCVRTGRAKPQWSLFKMFSRTLTEACPLASSSKIYIDVTDNPQDQFELSPATHLLSQAVVLGDRRTFSVYDLTQQVTFGTVRSLNVLIRWKSTEGDMLRPLLHAERYVAGYGLQTGEIHTLMYNNHPFRSFPVLLLDSVPWYLRLYVHTLTVTSKGKDNKPSYIHYQPSKDRMRPHLLEMLVQLPPHSVTEVTVQFERALLKWTEYTPDPNHGFYVGSSVVSALVPSTVAMNTNITKEQPLFSTFFPTKEESSYFIRAYTEPLLVNLPTPDFSMPYNVICLTCTVVAVGYGSLYNLLTRSFQVEEPNPGLAKRIANVIRKMRGVPPL</sequence>
<dbReference type="Ensembl" id="ENSXCOT00000005591.1">
    <property type="protein sequence ID" value="ENSXCOP00000005525.1"/>
    <property type="gene ID" value="ENSXCOG00000004318.1"/>
</dbReference>
<feature type="region of interest" description="Disordered" evidence="1">
    <location>
        <begin position="49"/>
        <end position="68"/>
    </location>
</feature>
<feature type="compositionally biased region" description="Polar residues" evidence="1">
    <location>
        <begin position="10"/>
        <end position="25"/>
    </location>
</feature>
<dbReference type="InterPro" id="IPR007245">
    <property type="entry name" value="PIG-T"/>
</dbReference>
<dbReference type="STRING" id="32473.ENSXCOP00000005525"/>
<dbReference type="GO" id="GO:0016255">
    <property type="term" value="P:attachment of GPI anchor to protein"/>
    <property type="evidence" value="ECO:0007669"/>
    <property type="project" value="InterPro"/>
</dbReference>
<accession>A0A3B5L545</accession>
<reference evidence="2" key="1">
    <citation type="submission" date="2025-08" db="UniProtKB">
        <authorList>
            <consortium name="Ensembl"/>
        </authorList>
    </citation>
    <scope>IDENTIFICATION</scope>
</reference>
<protein>
    <submittedName>
        <fullName evidence="2">Phosphatidylinositol glycan anchor biosynthesis, class T</fullName>
    </submittedName>
</protein>
<name>A0A3B5L545_9TELE</name>
<organism evidence="2 3">
    <name type="scientific">Xiphophorus couchianus</name>
    <name type="common">Monterrey platyfish</name>
    <dbReference type="NCBI Taxonomy" id="32473"/>
    <lineage>
        <taxon>Eukaryota</taxon>
        <taxon>Metazoa</taxon>
        <taxon>Chordata</taxon>
        <taxon>Craniata</taxon>
        <taxon>Vertebrata</taxon>
        <taxon>Euteleostomi</taxon>
        <taxon>Actinopterygii</taxon>
        <taxon>Neopterygii</taxon>
        <taxon>Teleostei</taxon>
        <taxon>Neoteleostei</taxon>
        <taxon>Acanthomorphata</taxon>
        <taxon>Ovalentaria</taxon>
        <taxon>Atherinomorphae</taxon>
        <taxon>Cyprinodontiformes</taxon>
        <taxon>Poeciliidae</taxon>
        <taxon>Poeciliinae</taxon>
        <taxon>Xiphophorus</taxon>
    </lineage>
</organism>
<feature type="region of interest" description="Disordered" evidence="1">
    <location>
        <begin position="1"/>
        <end position="44"/>
    </location>
</feature>
<evidence type="ECO:0000313" key="3">
    <source>
        <dbReference type="Proteomes" id="UP000261380"/>
    </source>
</evidence>
<proteinExistence type="predicted"/>